<protein>
    <recommendedName>
        <fullName evidence="1">PLD phosphodiesterase domain-containing protein</fullName>
    </recommendedName>
</protein>
<name>A0A0F9NKF7_9ZZZZ</name>
<dbReference type="EMBL" id="LAZR01006846">
    <property type="protein sequence ID" value="KKM89260.1"/>
    <property type="molecule type" value="Genomic_DNA"/>
</dbReference>
<dbReference type="CDD" id="cd00138">
    <property type="entry name" value="PLDc_SF"/>
    <property type="match status" value="1"/>
</dbReference>
<comment type="caution">
    <text evidence="2">The sequence shown here is derived from an EMBL/GenBank/DDBJ whole genome shotgun (WGS) entry which is preliminary data.</text>
</comment>
<organism evidence="2">
    <name type="scientific">marine sediment metagenome</name>
    <dbReference type="NCBI Taxonomy" id="412755"/>
    <lineage>
        <taxon>unclassified sequences</taxon>
        <taxon>metagenomes</taxon>
        <taxon>ecological metagenomes</taxon>
    </lineage>
</organism>
<dbReference type="InterPro" id="IPR001736">
    <property type="entry name" value="PLipase_D/transphosphatidylase"/>
</dbReference>
<dbReference type="AlphaFoldDB" id="A0A0F9NKF7"/>
<dbReference type="Gene3D" id="3.30.870.10">
    <property type="entry name" value="Endonuclease Chain A"/>
    <property type="match status" value="1"/>
</dbReference>
<reference evidence="2" key="1">
    <citation type="journal article" date="2015" name="Nature">
        <title>Complex archaea that bridge the gap between prokaryotes and eukaryotes.</title>
        <authorList>
            <person name="Spang A."/>
            <person name="Saw J.H."/>
            <person name="Jorgensen S.L."/>
            <person name="Zaremba-Niedzwiedzka K."/>
            <person name="Martijn J."/>
            <person name="Lind A.E."/>
            <person name="van Eijk R."/>
            <person name="Schleper C."/>
            <person name="Guy L."/>
            <person name="Ettema T.J."/>
        </authorList>
    </citation>
    <scope>NUCLEOTIDE SEQUENCE</scope>
</reference>
<dbReference type="PROSITE" id="PS50035">
    <property type="entry name" value="PLD"/>
    <property type="match status" value="1"/>
</dbReference>
<feature type="domain" description="PLD phosphodiesterase" evidence="1">
    <location>
        <begin position="129"/>
        <end position="155"/>
    </location>
</feature>
<gene>
    <name evidence="2" type="ORF">LCGC14_1250440</name>
</gene>
<evidence type="ECO:0000259" key="1">
    <source>
        <dbReference type="PROSITE" id="PS50035"/>
    </source>
</evidence>
<accession>A0A0F9NKF7</accession>
<proteinExistence type="predicted"/>
<sequence>MSKVARQAYNDYETSQTSLQGFKLSEEFDISNVTIKDVLFRETFVDARHLIKKSKVTTLTIMTYMVGESLPNVIHELIENAEDGLKLNVAFCCEYNNNAQKDKKQLDGLISAFEGILTYEQVDSIEIIANPNTHIKLLQCDDELFIGSMNLSSTSEDTKASEEANHYKNMRNYELMLHLGSGHKLATSIWDKLYFAEGSVTGTLNENNVTQELTRIHKQCQRVPFDAHSAREKRLDIEKRIDVEINERKPLFKKAITKAIHHTLDDMLTTSMFNGFESLDYDDHKTIYNHLVNDSDLFLRDVLDNCQFLEETESHEGDLELILQEKVNNTLCDLTFEEETIHDNIREEKLDCDFILASGEEIPFGKNSEEAEEKQMDENQECVKRCLGDIADALTEYFIEHHLCKITAKQN</sequence>
<dbReference type="GO" id="GO:0003824">
    <property type="term" value="F:catalytic activity"/>
    <property type="evidence" value="ECO:0007669"/>
    <property type="project" value="InterPro"/>
</dbReference>
<evidence type="ECO:0000313" key="2">
    <source>
        <dbReference type="EMBL" id="KKM89260.1"/>
    </source>
</evidence>